<gene>
    <name evidence="1" type="ORF">M378DRAFT_959619</name>
</gene>
<keyword evidence="2" id="KW-1185">Reference proteome</keyword>
<dbReference type="AlphaFoldDB" id="A0A0C2SAZ2"/>
<sequence length="134" mass="15788">MTPFKSRYCQGRPLQVMSGLNASYCILRFSACRSTTSYPVEMLSIYWIYSLSGPLPPNSYPLIWITNIDRYFLFSITNTSITHMLYFRTYLWRPGPTCHLLPPLCRNRTLLYIFISLKHVKQKRIFVCNTDRVT</sequence>
<accession>A0A0C2SAZ2</accession>
<evidence type="ECO:0000313" key="2">
    <source>
        <dbReference type="Proteomes" id="UP000054549"/>
    </source>
</evidence>
<dbReference type="EMBL" id="KN818306">
    <property type="protein sequence ID" value="KIL59985.1"/>
    <property type="molecule type" value="Genomic_DNA"/>
</dbReference>
<organism evidence="1 2">
    <name type="scientific">Amanita muscaria (strain Koide BX008)</name>
    <dbReference type="NCBI Taxonomy" id="946122"/>
    <lineage>
        <taxon>Eukaryota</taxon>
        <taxon>Fungi</taxon>
        <taxon>Dikarya</taxon>
        <taxon>Basidiomycota</taxon>
        <taxon>Agaricomycotina</taxon>
        <taxon>Agaricomycetes</taxon>
        <taxon>Agaricomycetidae</taxon>
        <taxon>Agaricales</taxon>
        <taxon>Pluteineae</taxon>
        <taxon>Amanitaceae</taxon>
        <taxon>Amanita</taxon>
    </lineage>
</organism>
<dbReference type="InParanoid" id="A0A0C2SAZ2"/>
<evidence type="ECO:0000313" key="1">
    <source>
        <dbReference type="EMBL" id="KIL59985.1"/>
    </source>
</evidence>
<proteinExistence type="predicted"/>
<protein>
    <submittedName>
        <fullName evidence="1">Uncharacterized protein</fullName>
    </submittedName>
</protein>
<name>A0A0C2SAZ2_AMAMK</name>
<reference evidence="1 2" key="1">
    <citation type="submission" date="2014-04" db="EMBL/GenBank/DDBJ databases">
        <title>Evolutionary Origins and Diversification of the Mycorrhizal Mutualists.</title>
        <authorList>
            <consortium name="DOE Joint Genome Institute"/>
            <consortium name="Mycorrhizal Genomics Consortium"/>
            <person name="Kohler A."/>
            <person name="Kuo A."/>
            <person name="Nagy L.G."/>
            <person name="Floudas D."/>
            <person name="Copeland A."/>
            <person name="Barry K.W."/>
            <person name="Cichocki N."/>
            <person name="Veneault-Fourrey C."/>
            <person name="LaButti K."/>
            <person name="Lindquist E.A."/>
            <person name="Lipzen A."/>
            <person name="Lundell T."/>
            <person name="Morin E."/>
            <person name="Murat C."/>
            <person name="Riley R."/>
            <person name="Ohm R."/>
            <person name="Sun H."/>
            <person name="Tunlid A."/>
            <person name="Henrissat B."/>
            <person name="Grigoriev I.V."/>
            <person name="Hibbett D.S."/>
            <person name="Martin F."/>
        </authorList>
    </citation>
    <scope>NUCLEOTIDE SEQUENCE [LARGE SCALE GENOMIC DNA]</scope>
    <source>
        <strain evidence="1 2">Koide BX008</strain>
    </source>
</reference>
<dbReference type="HOGENOM" id="CLU_1895647_0_0_1"/>
<dbReference type="Proteomes" id="UP000054549">
    <property type="component" value="Unassembled WGS sequence"/>
</dbReference>